<reference evidence="4 5" key="1">
    <citation type="submission" date="2019-06" db="EMBL/GenBank/DDBJ databases">
        <title>Sequencing the genomes of 1000 actinobacteria strains.</title>
        <authorList>
            <person name="Klenk H.-P."/>
        </authorList>
    </citation>
    <scope>NUCLEOTIDE SEQUENCE [LARGE SCALE GENOMIC DNA]</scope>
    <source>
        <strain evidence="4 5">DSM 45671</strain>
    </source>
</reference>
<dbReference type="GO" id="GO:0016709">
    <property type="term" value="F:oxidoreductase activity, acting on paired donors, with incorporation or reduction of molecular oxygen, NAD(P)H as one donor, and incorporation of one atom of oxygen"/>
    <property type="evidence" value="ECO:0007669"/>
    <property type="project" value="UniProtKB-ARBA"/>
</dbReference>
<gene>
    <name evidence="4" type="ORF">FHX44_111898</name>
</gene>
<evidence type="ECO:0000259" key="3">
    <source>
        <dbReference type="Pfam" id="PF01494"/>
    </source>
</evidence>
<comment type="caution">
    <text evidence="4">The sequence shown here is derived from an EMBL/GenBank/DDBJ whole genome shotgun (WGS) entry which is preliminary data.</text>
</comment>
<dbReference type="PANTHER" id="PTHR43004">
    <property type="entry name" value="TRK SYSTEM POTASSIUM UPTAKE PROTEIN"/>
    <property type="match status" value="1"/>
</dbReference>
<dbReference type="GO" id="GO:0071949">
    <property type="term" value="F:FAD binding"/>
    <property type="evidence" value="ECO:0007669"/>
    <property type="project" value="InterPro"/>
</dbReference>
<keyword evidence="5" id="KW-1185">Reference proteome</keyword>
<dbReference type="PANTHER" id="PTHR43004:SF3">
    <property type="entry name" value="P-HYDROXYBENZOATE HYDROXYLASE"/>
    <property type="match status" value="1"/>
</dbReference>
<keyword evidence="4" id="KW-0503">Monooxygenase</keyword>
<name>A0A561SMC3_9PSEU</name>
<organism evidence="4 5">
    <name type="scientific">Pseudonocardia hierapolitana</name>
    <dbReference type="NCBI Taxonomy" id="1128676"/>
    <lineage>
        <taxon>Bacteria</taxon>
        <taxon>Bacillati</taxon>
        <taxon>Actinomycetota</taxon>
        <taxon>Actinomycetes</taxon>
        <taxon>Pseudonocardiales</taxon>
        <taxon>Pseudonocardiaceae</taxon>
        <taxon>Pseudonocardia</taxon>
    </lineage>
</organism>
<protein>
    <submittedName>
        <fullName evidence="4">p-hydroxybenzoate 3-monooxygenase</fullName>
    </submittedName>
</protein>
<dbReference type="Proteomes" id="UP000321261">
    <property type="component" value="Unassembled WGS sequence"/>
</dbReference>
<proteinExistence type="predicted"/>
<dbReference type="Pfam" id="PF01494">
    <property type="entry name" value="FAD_binding_3"/>
    <property type="match status" value="1"/>
</dbReference>
<evidence type="ECO:0000256" key="1">
    <source>
        <dbReference type="ARBA" id="ARBA00022630"/>
    </source>
</evidence>
<dbReference type="NCBIfam" id="NF006091">
    <property type="entry name" value="PRK08243.1"/>
    <property type="match status" value="1"/>
</dbReference>
<evidence type="ECO:0000313" key="5">
    <source>
        <dbReference type="Proteomes" id="UP000321261"/>
    </source>
</evidence>
<keyword evidence="2" id="KW-0274">FAD</keyword>
<accession>A0A561SMC3</accession>
<dbReference type="PRINTS" id="PR00420">
    <property type="entry name" value="RNGMNOXGNASE"/>
</dbReference>
<dbReference type="SUPFAM" id="SSF51905">
    <property type="entry name" value="FAD/NAD(P)-binding domain"/>
    <property type="match status" value="1"/>
</dbReference>
<keyword evidence="4" id="KW-0560">Oxidoreductase</keyword>
<dbReference type="InterPro" id="IPR050641">
    <property type="entry name" value="RIFMO-like"/>
</dbReference>
<evidence type="ECO:0000256" key="2">
    <source>
        <dbReference type="ARBA" id="ARBA00022827"/>
    </source>
</evidence>
<dbReference type="AlphaFoldDB" id="A0A561SMC3"/>
<evidence type="ECO:0000313" key="4">
    <source>
        <dbReference type="EMBL" id="TWF76011.1"/>
    </source>
</evidence>
<feature type="domain" description="FAD-binding" evidence="3">
    <location>
        <begin position="9"/>
        <end position="345"/>
    </location>
</feature>
<sequence length="397" mass="43743">MCVRLPGMRTQVGIVGAGPAGLLLSHLLALSGIDSVVLETRSREYVQQRVRAGVLEHPTVELLREVGLAERLDREGMPHEGISLRFEGVDHRIDFTDLVGRGITVYGQQEVVKDLITRRLADGGDLRFEVSDVVLDGLADSPVISYTDTTGTRHELRCDIVAGCDGFHGISRDTYSPEVFDREYPYAWLGILAKAAPTQHELAYANHANGFALYSMRSPEITRLYLQVPPDTDLADWPDNRIWDELATRLAADGFTLNEGPVLEKGVTGMRSFVAEPMRHGRLFLAGDAAHIVPPTGAKGMNLAVADVRVLAEALTAYLAGGDEAGLDAYSDTCLRRVWRAEHFSWWMTSMLHNAPDGDPFTRRLQLSQLHYTVTSRAAATSLAENYTGLPHRAMHV</sequence>
<dbReference type="Gene3D" id="3.50.50.60">
    <property type="entry name" value="FAD/NAD(P)-binding domain"/>
    <property type="match status" value="1"/>
</dbReference>
<dbReference type="EMBL" id="VIWU01000001">
    <property type="protein sequence ID" value="TWF76011.1"/>
    <property type="molecule type" value="Genomic_DNA"/>
</dbReference>
<dbReference type="SUPFAM" id="SSF54373">
    <property type="entry name" value="FAD-linked reductases, C-terminal domain"/>
    <property type="match status" value="1"/>
</dbReference>
<dbReference type="Gene3D" id="3.30.9.10">
    <property type="entry name" value="D-Amino Acid Oxidase, subunit A, domain 2"/>
    <property type="match status" value="1"/>
</dbReference>
<dbReference type="InterPro" id="IPR036188">
    <property type="entry name" value="FAD/NAD-bd_sf"/>
</dbReference>
<keyword evidence="1" id="KW-0285">Flavoprotein</keyword>
<dbReference type="InterPro" id="IPR002938">
    <property type="entry name" value="FAD-bd"/>
</dbReference>